<dbReference type="Proteomes" id="UP000015502">
    <property type="component" value="Chromosome"/>
</dbReference>
<dbReference type="EMBL" id="CP006670">
    <property type="protein sequence ID" value="EHR78025.1"/>
    <property type="molecule type" value="Genomic_DNA"/>
</dbReference>
<keyword evidence="2 8" id="KW-1277">Toxin-antitoxin system</keyword>
<evidence type="ECO:0000256" key="6">
    <source>
        <dbReference type="ARBA" id="ARBA00022842"/>
    </source>
</evidence>
<dbReference type="GO" id="GO:0000287">
    <property type="term" value="F:magnesium ion binding"/>
    <property type="evidence" value="ECO:0007669"/>
    <property type="project" value="UniProtKB-UniRule"/>
</dbReference>
<dbReference type="HOGENOM" id="CLU_118482_3_2_2"/>
<comment type="function">
    <text evidence="8">Toxic component of a toxin-antitoxin (TA) system. An RNase.</text>
</comment>
<name>H3ZPX1_THELN</name>
<dbReference type="KEGG" id="tlt:OCC_04897"/>
<reference evidence="10 11" key="1">
    <citation type="journal article" date="2012" name="J. Bacteriol.">
        <title>Genome sequence of the model hyperthermophilic archaeon Thermococcus litoralis NS-C.</title>
        <authorList>
            <person name="Gardner A.F."/>
            <person name="Kumar S."/>
            <person name="Perler F.B."/>
        </authorList>
    </citation>
    <scope>NUCLEOTIDE SEQUENCE [LARGE SCALE GENOMIC DNA]</scope>
    <source>
        <strain evidence="11">ATCC 51850 / DSM 5473 / JCM 8560 / NS-C</strain>
    </source>
</reference>
<evidence type="ECO:0000256" key="3">
    <source>
        <dbReference type="ARBA" id="ARBA00022722"/>
    </source>
</evidence>
<dbReference type="PANTHER" id="PTHR33653:SF1">
    <property type="entry name" value="RIBONUCLEASE VAPC2"/>
    <property type="match status" value="1"/>
</dbReference>
<organism evidence="10 11">
    <name type="scientific">Thermococcus litoralis (strain ATCC 51850 / DSM 5473 / JCM 8560 / NS-C)</name>
    <dbReference type="NCBI Taxonomy" id="523849"/>
    <lineage>
        <taxon>Archaea</taxon>
        <taxon>Methanobacteriati</taxon>
        <taxon>Methanobacteriota</taxon>
        <taxon>Thermococci</taxon>
        <taxon>Thermococcales</taxon>
        <taxon>Thermococcaceae</taxon>
        <taxon>Thermococcus</taxon>
    </lineage>
</organism>
<keyword evidence="3 8" id="KW-0540">Nuclease</keyword>
<dbReference type="InterPro" id="IPR002716">
    <property type="entry name" value="PIN_dom"/>
</dbReference>
<evidence type="ECO:0000313" key="11">
    <source>
        <dbReference type="Proteomes" id="UP000015502"/>
    </source>
</evidence>
<keyword evidence="8" id="KW-0800">Toxin</keyword>
<dbReference type="GO" id="GO:0016787">
    <property type="term" value="F:hydrolase activity"/>
    <property type="evidence" value="ECO:0007669"/>
    <property type="project" value="UniProtKB-KW"/>
</dbReference>
<evidence type="ECO:0000256" key="7">
    <source>
        <dbReference type="ARBA" id="ARBA00038093"/>
    </source>
</evidence>
<feature type="binding site" evidence="8">
    <location>
        <position position="5"/>
    </location>
    <ligand>
        <name>Mg(2+)</name>
        <dbReference type="ChEBI" id="CHEBI:18420"/>
    </ligand>
</feature>
<protein>
    <recommendedName>
        <fullName evidence="8">Ribonuclease VapC</fullName>
        <shortName evidence="8">RNase VapC</shortName>
        <ecNumber evidence="8">3.1.-.-</ecNumber>
    </recommendedName>
    <alternativeName>
        <fullName evidence="8">Putative toxin VapC</fullName>
    </alternativeName>
</protein>
<sequence length="125" mass="14055">MYLVDTDIIIDILRGVAGSKEFLLKISKEGIHISTITIAEIFSGKETRDVVKKEKILRFLSHFNVIPLDEEIAILGGELRRDYQVGIADALIAATALRNGLTIVTYNTRHFEKISGLNILKPDYR</sequence>
<dbReference type="GeneID" id="16550474"/>
<dbReference type="InterPro" id="IPR029060">
    <property type="entry name" value="PIN-like_dom_sf"/>
</dbReference>
<proteinExistence type="inferred from homology"/>
<dbReference type="InterPro" id="IPR050556">
    <property type="entry name" value="Type_II_TA_system_RNase"/>
</dbReference>
<feature type="binding site" evidence="8">
    <location>
        <position position="89"/>
    </location>
    <ligand>
        <name>Mg(2+)</name>
        <dbReference type="ChEBI" id="CHEBI:18420"/>
    </ligand>
</feature>
<evidence type="ECO:0000259" key="9">
    <source>
        <dbReference type="Pfam" id="PF01850"/>
    </source>
</evidence>
<keyword evidence="6 8" id="KW-0460">Magnesium</keyword>
<dbReference type="PANTHER" id="PTHR33653">
    <property type="entry name" value="RIBONUCLEASE VAPC2"/>
    <property type="match status" value="1"/>
</dbReference>
<dbReference type="PaxDb" id="523849-OCC_04897"/>
<keyword evidence="5 8" id="KW-0378">Hydrolase</keyword>
<dbReference type="EC" id="3.1.-.-" evidence="8"/>
<dbReference type="AlphaFoldDB" id="H3ZPX1"/>
<keyword evidence="11" id="KW-1185">Reference proteome</keyword>
<evidence type="ECO:0000256" key="5">
    <source>
        <dbReference type="ARBA" id="ARBA00022801"/>
    </source>
</evidence>
<dbReference type="SUPFAM" id="SSF88723">
    <property type="entry name" value="PIN domain-like"/>
    <property type="match status" value="1"/>
</dbReference>
<evidence type="ECO:0000256" key="4">
    <source>
        <dbReference type="ARBA" id="ARBA00022723"/>
    </source>
</evidence>
<evidence type="ECO:0000313" key="10">
    <source>
        <dbReference type="EMBL" id="EHR78025.1"/>
    </source>
</evidence>
<feature type="domain" description="PIN" evidence="9">
    <location>
        <begin position="2"/>
        <end position="115"/>
    </location>
</feature>
<dbReference type="Pfam" id="PF01850">
    <property type="entry name" value="PIN"/>
    <property type="match status" value="1"/>
</dbReference>
<dbReference type="HAMAP" id="MF_00265">
    <property type="entry name" value="VapC_Nob1"/>
    <property type="match status" value="1"/>
</dbReference>
<dbReference type="GO" id="GO:0090729">
    <property type="term" value="F:toxin activity"/>
    <property type="evidence" value="ECO:0007669"/>
    <property type="project" value="UniProtKB-KW"/>
</dbReference>
<gene>
    <name evidence="8" type="primary">vapC</name>
    <name evidence="10" type="ORF">OCC_04897</name>
</gene>
<evidence type="ECO:0000256" key="8">
    <source>
        <dbReference type="HAMAP-Rule" id="MF_00265"/>
    </source>
</evidence>
<keyword evidence="4 8" id="KW-0479">Metal-binding</keyword>
<dbReference type="Gene3D" id="3.40.50.1010">
    <property type="entry name" value="5'-nuclease"/>
    <property type="match status" value="1"/>
</dbReference>
<comment type="similarity">
    <text evidence="7 8">Belongs to the PINc/VapC protein family.</text>
</comment>
<dbReference type="InterPro" id="IPR022907">
    <property type="entry name" value="VapC_family"/>
</dbReference>
<dbReference type="STRING" id="523849.OCC_04897"/>
<dbReference type="RefSeq" id="WP_004069267.1">
    <property type="nucleotide sequence ID" value="NC_022084.1"/>
</dbReference>
<evidence type="ECO:0000256" key="1">
    <source>
        <dbReference type="ARBA" id="ARBA00001946"/>
    </source>
</evidence>
<comment type="cofactor">
    <cofactor evidence="1 8">
        <name>Mg(2+)</name>
        <dbReference type="ChEBI" id="CHEBI:18420"/>
    </cofactor>
</comment>
<dbReference type="OrthoDB" id="38049at2157"/>
<accession>H3ZPX1</accession>
<evidence type="ECO:0000256" key="2">
    <source>
        <dbReference type="ARBA" id="ARBA00022649"/>
    </source>
</evidence>
<dbReference type="GO" id="GO:0004540">
    <property type="term" value="F:RNA nuclease activity"/>
    <property type="evidence" value="ECO:0007669"/>
    <property type="project" value="InterPro"/>
</dbReference>
<dbReference type="CDD" id="cd18741">
    <property type="entry name" value="PIN_VapC4-5_FitB-like"/>
    <property type="match status" value="1"/>
</dbReference>